<proteinExistence type="predicted"/>
<evidence type="ECO:0000313" key="2">
    <source>
        <dbReference type="EMBL" id="GAA4213260.1"/>
    </source>
</evidence>
<sequence length="335" mass="36790">MKKTIIFCITAVLIYSTASAQTIFEDAKGESSIFLSNSPWAGLRINTSDKSATLGFNKVKKTGYDVRTTGLLGNFRWLYGTEIKISSDDGIGSIVSKGKSAINYGINLNFGISGHRPYKTSSTTNDYLLYLKAGYRYDRYKLIDLSSSTLSKTNRYLPFLDLHFNKVWVNNINTTKQLYTFFGASLGVHRGNNIDDLDDGQINTLVAQSAPNSVSTVETGKIGSYLQHTYYPLKADLGFLPYLFDQNVLGFNGYARANFKTPGNPVNTGLGIFFADPKKVTSINGGAAVQFNDIFKAGTATKDKTSVFSTWVIPSNRCRIISSACITTACKKTII</sequence>
<evidence type="ECO:0008006" key="4">
    <source>
        <dbReference type="Google" id="ProtNLM"/>
    </source>
</evidence>
<dbReference type="EMBL" id="BAABBY010000015">
    <property type="protein sequence ID" value="GAA4213260.1"/>
    <property type="molecule type" value="Genomic_DNA"/>
</dbReference>
<keyword evidence="3" id="KW-1185">Reference proteome</keyword>
<gene>
    <name evidence="2" type="ORF">GCM10022289_45180</name>
</gene>
<name>A0ABP8BQ27_9SPHI</name>
<comment type="caution">
    <text evidence="2">The sequence shown here is derived from an EMBL/GenBank/DDBJ whole genome shotgun (WGS) entry which is preliminary data.</text>
</comment>
<protein>
    <recommendedName>
        <fullName evidence="4">DUF5723 domain-containing protein</fullName>
    </recommendedName>
</protein>
<reference evidence="3" key="1">
    <citation type="journal article" date="2019" name="Int. J. Syst. Evol. Microbiol.">
        <title>The Global Catalogue of Microorganisms (GCM) 10K type strain sequencing project: providing services to taxonomists for standard genome sequencing and annotation.</title>
        <authorList>
            <consortium name="The Broad Institute Genomics Platform"/>
            <consortium name="The Broad Institute Genome Sequencing Center for Infectious Disease"/>
            <person name="Wu L."/>
            <person name="Ma J."/>
        </authorList>
    </citation>
    <scope>NUCLEOTIDE SEQUENCE [LARGE SCALE GENOMIC DNA]</scope>
    <source>
        <strain evidence="3">JCM 17626</strain>
    </source>
</reference>
<accession>A0ABP8BQ27</accession>
<organism evidence="2 3">
    <name type="scientific">Pedobacter jeongneungensis</name>
    <dbReference type="NCBI Taxonomy" id="947309"/>
    <lineage>
        <taxon>Bacteria</taxon>
        <taxon>Pseudomonadati</taxon>
        <taxon>Bacteroidota</taxon>
        <taxon>Sphingobacteriia</taxon>
        <taxon>Sphingobacteriales</taxon>
        <taxon>Sphingobacteriaceae</taxon>
        <taxon>Pedobacter</taxon>
    </lineage>
</organism>
<feature type="chain" id="PRO_5045987162" description="DUF5723 domain-containing protein" evidence="1">
    <location>
        <begin position="21"/>
        <end position="335"/>
    </location>
</feature>
<keyword evidence="1" id="KW-0732">Signal</keyword>
<evidence type="ECO:0000313" key="3">
    <source>
        <dbReference type="Proteomes" id="UP001501772"/>
    </source>
</evidence>
<evidence type="ECO:0000256" key="1">
    <source>
        <dbReference type="SAM" id="SignalP"/>
    </source>
</evidence>
<dbReference type="RefSeq" id="WP_344853700.1">
    <property type="nucleotide sequence ID" value="NZ_BAABBY010000015.1"/>
</dbReference>
<dbReference type="Proteomes" id="UP001501772">
    <property type="component" value="Unassembled WGS sequence"/>
</dbReference>
<feature type="signal peptide" evidence="1">
    <location>
        <begin position="1"/>
        <end position="20"/>
    </location>
</feature>